<dbReference type="InterPro" id="IPR009075">
    <property type="entry name" value="AcylCo_DH/oxidase_C"/>
</dbReference>
<dbReference type="InterPro" id="IPR006091">
    <property type="entry name" value="Acyl-CoA_Oxase/DH_mid-dom"/>
</dbReference>
<dbReference type="GO" id="GO:0050660">
    <property type="term" value="F:flavin adenine dinucleotide binding"/>
    <property type="evidence" value="ECO:0007669"/>
    <property type="project" value="InterPro"/>
</dbReference>
<dbReference type="PROSITE" id="PS00073">
    <property type="entry name" value="ACYL_COA_DH_2"/>
    <property type="match status" value="1"/>
</dbReference>
<evidence type="ECO:0000259" key="13">
    <source>
        <dbReference type="Pfam" id="PF02770"/>
    </source>
</evidence>
<dbReference type="GO" id="GO:0033539">
    <property type="term" value="P:fatty acid beta-oxidation using acyl-CoA dehydrogenase"/>
    <property type="evidence" value="ECO:0007669"/>
    <property type="project" value="TreeGrafter"/>
</dbReference>
<keyword evidence="5 10" id="KW-0274">FAD</keyword>
<dbReference type="Gene3D" id="2.40.110.10">
    <property type="entry name" value="Butyryl-CoA Dehydrogenase, subunit A, domain 2"/>
    <property type="match status" value="1"/>
</dbReference>
<evidence type="ECO:0000256" key="10">
    <source>
        <dbReference type="RuleBase" id="RU362125"/>
    </source>
</evidence>
<dbReference type="Gene3D" id="1.20.140.10">
    <property type="entry name" value="Butyryl-CoA Dehydrogenase, subunit A, domain 3"/>
    <property type="match status" value="1"/>
</dbReference>
<dbReference type="AlphaFoldDB" id="I0I5H0"/>
<dbReference type="PROSITE" id="PS00072">
    <property type="entry name" value="ACYL_COA_DH_1"/>
    <property type="match status" value="1"/>
</dbReference>
<dbReference type="FunFam" id="1.10.540.10:FF:000009">
    <property type="entry name" value="Probable acyl-CoA dehydrogenase"/>
    <property type="match status" value="1"/>
</dbReference>
<evidence type="ECO:0000259" key="14">
    <source>
        <dbReference type="Pfam" id="PF02771"/>
    </source>
</evidence>
<comment type="cofactor">
    <cofactor evidence="1 10">
        <name>FAD</name>
        <dbReference type="ChEBI" id="CHEBI:57692"/>
    </cofactor>
</comment>
<comment type="pathway">
    <text evidence="2">Siderophore biosynthesis; mycobactin biosynthesis.</text>
</comment>
<keyword evidence="11" id="KW-0472">Membrane</keyword>
<evidence type="ECO:0000256" key="7">
    <source>
        <dbReference type="ARBA" id="ARBA00037085"/>
    </source>
</evidence>
<evidence type="ECO:0000256" key="8">
    <source>
        <dbReference type="ARBA" id="ARBA00040394"/>
    </source>
</evidence>
<dbReference type="KEGG" id="cap:CLDAP_24680"/>
<feature type="domain" description="Acyl-CoA dehydrogenase/oxidase C-terminal" evidence="12">
    <location>
        <begin position="230"/>
        <end position="378"/>
    </location>
</feature>
<evidence type="ECO:0000256" key="9">
    <source>
        <dbReference type="ARBA" id="ARBA00042660"/>
    </source>
</evidence>
<dbReference type="Gene3D" id="1.10.540.10">
    <property type="entry name" value="Acyl-CoA dehydrogenase/oxidase, N-terminal domain"/>
    <property type="match status" value="1"/>
</dbReference>
<dbReference type="InterPro" id="IPR037069">
    <property type="entry name" value="AcylCoA_DH/ox_N_sf"/>
</dbReference>
<dbReference type="InterPro" id="IPR009100">
    <property type="entry name" value="AcylCoA_DH/oxidase_NM_dom_sf"/>
</dbReference>
<comment type="similarity">
    <text evidence="3 10">Belongs to the acyl-CoA dehydrogenase family.</text>
</comment>
<dbReference type="InterPro" id="IPR046373">
    <property type="entry name" value="Acyl-CoA_Oxase/DH_mid-dom_sf"/>
</dbReference>
<dbReference type="SUPFAM" id="SSF56645">
    <property type="entry name" value="Acyl-CoA dehydrogenase NM domain-like"/>
    <property type="match status" value="1"/>
</dbReference>
<keyword evidence="6 10" id="KW-0560">Oxidoreductase</keyword>
<dbReference type="FunFam" id="1.20.140.10:FF:000001">
    <property type="entry name" value="Acyl-CoA dehydrogenase"/>
    <property type="match status" value="1"/>
</dbReference>
<keyword evidence="16" id="KW-1185">Reference proteome</keyword>
<dbReference type="EMBL" id="AP012337">
    <property type="protein sequence ID" value="BAM00508.1"/>
    <property type="molecule type" value="Genomic_DNA"/>
</dbReference>
<evidence type="ECO:0000256" key="1">
    <source>
        <dbReference type="ARBA" id="ARBA00001974"/>
    </source>
</evidence>
<evidence type="ECO:0000256" key="4">
    <source>
        <dbReference type="ARBA" id="ARBA00022630"/>
    </source>
</evidence>
<keyword evidence="4 10" id="KW-0285">Flavoprotein</keyword>
<dbReference type="PATRIC" id="fig|926550.5.peg.2696"/>
<dbReference type="RefSeq" id="WP_014433740.1">
    <property type="nucleotide sequence ID" value="NC_017079.1"/>
</dbReference>
<dbReference type="FunFam" id="2.40.110.10:FF:000002">
    <property type="entry name" value="Acyl-CoA dehydrogenase fadE12"/>
    <property type="match status" value="1"/>
</dbReference>
<comment type="function">
    <text evidence="7">Catalyzes the dehydrogenation at the alpha-beta position of ACP-bound acyl chains. This results in the introduction of a double bond in the lipidic chain, which is further transferred to the epsilon-amino group of lysine residue in the mycobactin core by MbtK.</text>
</comment>
<dbReference type="HOGENOM" id="CLU_018204_0_3_0"/>
<dbReference type="GO" id="GO:0005737">
    <property type="term" value="C:cytoplasm"/>
    <property type="evidence" value="ECO:0007669"/>
    <property type="project" value="TreeGrafter"/>
</dbReference>
<dbReference type="GO" id="GO:0003995">
    <property type="term" value="F:acyl-CoA dehydrogenase activity"/>
    <property type="evidence" value="ECO:0007669"/>
    <property type="project" value="InterPro"/>
</dbReference>
<accession>I0I5H0</accession>
<proteinExistence type="inferred from homology"/>
<evidence type="ECO:0000256" key="3">
    <source>
        <dbReference type="ARBA" id="ARBA00009347"/>
    </source>
</evidence>
<dbReference type="PANTHER" id="PTHR48083:SF20">
    <property type="entry name" value="LONG-CHAIN SPECIFIC ACYL-COA DEHYDROGENASE, MITOCHONDRIAL"/>
    <property type="match status" value="1"/>
</dbReference>
<keyword evidence="11" id="KW-1133">Transmembrane helix</keyword>
<evidence type="ECO:0000256" key="2">
    <source>
        <dbReference type="ARBA" id="ARBA00005102"/>
    </source>
</evidence>
<feature type="domain" description="Acyl-CoA oxidase/dehydrogenase middle" evidence="13">
    <location>
        <begin position="123"/>
        <end position="218"/>
    </location>
</feature>
<dbReference type="eggNOG" id="COG1960">
    <property type="taxonomic scope" value="Bacteria"/>
</dbReference>
<feature type="domain" description="Acyl-CoA dehydrogenase/oxidase N-terminal" evidence="14">
    <location>
        <begin position="7"/>
        <end position="119"/>
    </location>
</feature>
<dbReference type="InterPro" id="IPR006089">
    <property type="entry name" value="Acyl-CoA_DH_CS"/>
</dbReference>
<dbReference type="Proteomes" id="UP000007880">
    <property type="component" value="Chromosome"/>
</dbReference>
<dbReference type="PANTHER" id="PTHR48083">
    <property type="entry name" value="MEDIUM-CHAIN SPECIFIC ACYL-COA DEHYDROGENASE, MITOCHONDRIAL-RELATED"/>
    <property type="match status" value="1"/>
</dbReference>
<keyword evidence="11" id="KW-0812">Transmembrane</keyword>
<reference evidence="15 16" key="1">
    <citation type="submission" date="2012-02" db="EMBL/GenBank/DDBJ databases">
        <title>Complete genome sequence of Caldilinea aerophila DSM 14535 (= NBRC 102666).</title>
        <authorList>
            <person name="Oguchi A."/>
            <person name="Hosoyama A."/>
            <person name="Sekine M."/>
            <person name="Fukai R."/>
            <person name="Kato Y."/>
            <person name="Nakamura S."/>
            <person name="Hanada S."/>
            <person name="Yamazaki S."/>
            <person name="Fujita N."/>
        </authorList>
    </citation>
    <scope>NUCLEOTIDE SEQUENCE [LARGE SCALE GENOMIC DNA]</scope>
    <source>
        <strain evidence="16">DSM 14535 / JCM 11387 / NBRC 104270 / STL-6-O1</strain>
    </source>
</reference>
<gene>
    <name evidence="15" type="primary">fadE</name>
    <name evidence="15" type="ordered locus">CLDAP_24680</name>
</gene>
<protein>
    <recommendedName>
        <fullName evidence="8">Acyl-[acyl-carrier-protein] dehydrogenase MbtN</fullName>
    </recommendedName>
    <alternativeName>
        <fullName evidence="9">Mycobactin synthase protein N</fullName>
    </alternativeName>
</protein>
<evidence type="ECO:0000259" key="12">
    <source>
        <dbReference type="Pfam" id="PF00441"/>
    </source>
</evidence>
<dbReference type="Pfam" id="PF02770">
    <property type="entry name" value="Acyl-CoA_dh_M"/>
    <property type="match status" value="1"/>
</dbReference>
<sequence>MKRTLYTDEHLMFRDAFHRFLEKEILPYHEQWERDGIVPREVWRKAGELGFLCFEAPEELGGLGEHDYRYHAVIAEELAYYGATGIGFGLHSSIVLPYILRYGTPEQQRRWVPRMVSGEWIGAIAMTEPAAGSDLAGIRTTALREGDCYIVNGQKTFITNGINSDLVITVVKTDPSQRHKGISLLVIERGMEGFTRGRNLEKIGLKAQDTAELFFDNVRVPVANLLGEEGKGFYYLMERLPQERLDIAVTAVAACEAALDMTVRYCKERMAFGQPIGSFQNSRFKLAEMKTEIEIARVFVDRCIEALNAGELTAEEAAMAKWWTTDLQKRVMDECLQLHGGYGYMLEYPIAKFYLDARVQAIYGGTNEIMKEVIGRGMGL</sequence>
<dbReference type="InterPro" id="IPR013786">
    <property type="entry name" value="AcylCoA_DH/ox_N"/>
</dbReference>
<evidence type="ECO:0000256" key="11">
    <source>
        <dbReference type="SAM" id="Phobius"/>
    </source>
</evidence>
<evidence type="ECO:0000256" key="5">
    <source>
        <dbReference type="ARBA" id="ARBA00022827"/>
    </source>
</evidence>
<dbReference type="STRING" id="926550.CLDAP_24680"/>
<dbReference type="OrthoDB" id="9778581at2"/>
<dbReference type="Pfam" id="PF02771">
    <property type="entry name" value="Acyl-CoA_dh_N"/>
    <property type="match status" value="1"/>
</dbReference>
<evidence type="ECO:0000313" key="15">
    <source>
        <dbReference type="EMBL" id="BAM00508.1"/>
    </source>
</evidence>
<dbReference type="InterPro" id="IPR036250">
    <property type="entry name" value="AcylCo_DH-like_C"/>
</dbReference>
<dbReference type="Pfam" id="PF00441">
    <property type="entry name" value="Acyl-CoA_dh_1"/>
    <property type="match status" value="1"/>
</dbReference>
<dbReference type="InterPro" id="IPR050741">
    <property type="entry name" value="Acyl-CoA_dehydrogenase"/>
</dbReference>
<dbReference type="SUPFAM" id="SSF47203">
    <property type="entry name" value="Acyl-CoA dehydrogenase C-terminal domain-like"/>
    <property type="match status" value="1"/>
</dbReference>
<evidence type="ECO:0000313" key="16">
    <source>
        <dbReference type="Proteomes" id="UP000007880"/>
    </source>
</evidence>
<organism evidence="15 16">
    <name type="scientific">Caldilinea aerophila (strain DSM 14535 / JCM 11387 / NBRC 104270 / STL-6-O1)</name>
    <dbReference type="NCBI Taxonomy" id="926550"/>
    <lineage>
        <taxon>Bacteria</taxon>
        <taxon>Bacillati</taxon>
        <taxon>Chloroflexota</taxon>
        <taxon>Caldilineae</taxon>
        <taxon>Caldilineales</taxon>
        <taxon>Caldilineaceae</taxon>
        <taxon>Caldilinea</taxon>
    </lineage>
</organism>
<evidence type="ECO:0000256" key="6">
    <source>
        <dbReference type="ARBA" id="ARBA00023002"/>
    </source>
</evidence>
<name>I0I5H0_CALAS</name>
<feature type="transmembrane region" description="Helical" evidence="11">
    <location>
        <begin position="78"/>
        <end position="100"/>
    </location>
</feature>